<organism evidence="7 8">
    <name type="scientific">Sphingomonas leidyi</name>
    <dbReference type="NCBI Taxonomy" id="68569"/>
    <lineage>
        <taxon>Bacteria</taxon>
        <taxon>Pseudomonadati</taxon>
        <taxon>Pseudomonadota</taxon>
        <taxon>Alphaproteobacteria</taxon>
        <taxon>Sphingomonadales</taxon>
        <taxon>Sphingomonadaceae</taxon>
        <taxon>Sphingomonas</taxon>
    </lineage>
</organism>
<comment type="caution">
    <text evidence="7">The sequence shown here is derived from an EMBL/GenBank/DDBJ whole genome shotgun (WGS) entry which is preliminary data.</text>
</comment>
<evidence type="ECO:0000256" key="4">
    <source>
        <dbReference type="ARBA" id="ARBA00022989"/>
    </source>
</evidence>
<proteinExistence type="predicted"/>
<dbReference type="InterPro" id="IPR011701">
    <property type="entry name" value="MFS"/>
</dbReference>
<sequence>MSASAAPTRFAFASVTALFFGWGFVCANNDPLIAAARRVFGLGYTEALLTQIASFVAFFLLSLPAAAMLARFGAMRTILAGLAVMAGGCLTMQGMGRLPDFAVVLAAIFVLASGVTLLQVAANPLAAALGPPERSHYRLTLAHSFNALGVVCGVHFGARFVLAGAVFHSPEPIRSAAERSAGIAAMMQAYLVMALLVAGLAVLAIAARRAIAAAAMPEPPAAGGAFAALRSRWALRGALGIALYVGAEVTIGSTLILYLSQAHTLGLPLDVAGAWVANLYWGGALVGRFVGSWLLRFVPAPRLLLLAGLAAAALCLASLALPGRSGAWCLLAVGLCNSIMFPTIFALTLERSRAPAAATSGLLVLAVGPGAALPLIAGGVADTAGLGWAFAVPALAYLYVAGFAWAARRPPISSG</sequence>
<protein>
    <submittedName>
        <fullName evidence="7">FHS family L-fucose permease-like MFS transporter</fullName>
    </submittedName>
</protein>
<feature type="transmembrane region" description="Helical" evidence="6">
    <location>
        <begin position="51"/>
        <end position="70"/>
    </location>
</feature>
<feature type="transmembrane region" description="Helical" evidence="6">
    <location>
        <begin position="303"/>
        <end position="321"/>
    </location>
</feature>
<feature type="transmembrane region" description="Helical" evidence="6">
    <location>
        <begin position="101"/>
        <end position="126"/>
    </location>
</feature>
<dbReference type="InterPro" id="IPR050375">
    <property type="entry name" value="MFS_TsgA-like"/>
</dbReference>
<dbReference type="GO" id="GO:0005886">
    <property type="term" value="C:plasma membrane"/>
    <property type="evidence" value="ECO:0007669"/>
    <property type="project" value="UniProtKB-SubCell"/>
</dbReference>
<evidence type="ECO:0000313" key="8">
    <source>
        <dbReference type="Proteomes" id="UP000564677"/>
    </source>
</evidence>
<evidence type="ECO:0000256" key="3">
    <source>
        <dbReference type="ARBA" id="ARBA00022692"/>
    </source>
</evidence>
<dbReference type="PANTHER" id="PTHR43702:SF3">
    <property type="entry name" value="PROTEIN TSGA"/>
    <property type="match status" value="1"/>
</dbReference>
<keyword evidence="5 6" id="KW-0472">Membrane</keyword>
<dbReference type="InterPro" id="IPR036259">
    <property type="entry name" value="MFS_trans_sf"/>
</dbReference>
<name>A0A7X5ZXB5_9SPHN</name>
<gene>
    <name evidence="7" type="ORF">FHR20_004043</name>
</gene>
<evidence type="ECO:0000256" key="5">
    <source>
        <dbReference type="ARBA" id="ARBA00023136"/>
    </source>
</evidence>
<dbReference type="EMBL" id="JAASQV010000005">
    <property type="protein sequence ID" value="NIJ67065.1"/>
    <property type="molecule type" value="Genomic_DNA"/>
</dbReference>
<keyword evidence="3 6" id="KW-0812">Transmembrane</keyword>
<accession>A0A7X5ZXB5</accession>
<dbReference type="PANTHER" id="PTHR43702">
    <property type="entry name" value="L-FUCOSE-PROTON SYMPORTER"/>
    <property type="match status" value="1"/>
</dbReference>
<evidence type="ECO:0000256" key="1">
    <source>
        <dbReference type="ARBA" id="ARBA00004429"/>
    </source>
</evidence>
<evidence type="ECO:0000313" key="7">
    <source>
        <dbReference type="EMBL" id="NIJ67065.1"/>
    </source>
</evidence>
<feature type="transmembrane region" description="Helical" evidence="6">
    <location>
        <begin position="77"/>
        <end position="95"/>
    </location>
</feature>
<comment type="subcellular location">
    <subcellularLocation>
        <location evidence="1">Cell inner membrane</location>
        <topology evidence="1">Multi-pass membrane protein</topology>
    </subcellularLocation>
</comment>
<evidence type="ECO:0000256" key="6">
    <source>
        <dbReference type="SAM" id="Phobius"/>
    </source>
</evidence>
<dbReference type="Pfam" id="PF07690">
    <property type="entry name" value="MFS_1"/>
    <property type="match status" value="1"/>
</dbReference>
<dbReference type="SUPFAM" id="SSF103473">
    <property type="entry name" value="MFS general substrate transporter"/>
    <property type="match status" value="1"/>
</dbReference>
<dbReference type="RefSeq" id="WP_167301362.1">
    <property type="nucleotide sequence ID" value="NZ_JAASQV010000005.1"/>
</dbReference>
<evidence type="ECO:0000256" key="2">
    <source>
        <dbReference type="ARBA" id="ARBA00022475"/>
    </source>
</evidence>
<dbReference type="AlphaFoldDB" id="A0A7X5ZXB5"/>
<feature type="transmembrane region" description="Helical" evidence="6">
    <location>
        <begin position="387"/>
        <end position="407"/>
    </location>
</feature>
<feature type="transmembrane region" description="Helical" evidence="6">
    <location>
        <begin position="272"/>
        <end position="291"/>
    </location>
</feature>
<keyword evidence="2" id="KW-1003">Cell membrane</keyword>
<reference evidence="7 8" key="1">
    <citation type="submission" date="2020-03" db="EMBL/GenBank/DDBJ databases">
        <title>Genomic Encyclopedia of Type Strains, Phase IV (KMG-IV): sequencing the most valuable type-strain genomes for metagenomic binning, comparative biology and taxonomic classification.</title>
        <authorList>
            <person name="Goeker M."/>
        </authorList>
    </citation>
    <scope>NUCLEOTIDE SEQUENCE [LARGE SCALE GENOMIC DNA]</scope>
    <source>
        <strain evidence="7 8">DSM 4733</strain>
    </source>
</reference>
<keyword evidence="4 6" id="KW-1133">Transmembrane helix</keyword>
<dbReference type="Gene3D" id="1.20.1250.20">
    <property type="entry name" value="MFS general substrate transporter like domains"/>
    <property type="match status" value="2"/>
</dbReference>
<feature type="transmembrane region" description="Helical" evidence="6">
    <location>
        <begin position="361"/>
        <end position="381"/>
    </location>
</feature>
<feature type="transmembrane region" description="Helical" evidence="6">
    <location>
        <begin position="327"/>
        <end position="349"/>
    </location>
</feature>
<feature type="transmembrane region" description="Helical" evidence="6">
    <location>
        <begin position="187"/>
        <end position="207"/>
    </location>
</feature>
<dbReference type="GO" id="GO:0022857">
    <property type="term" value="F:transmembrane transporter activity"/>
    <property type="evidence" value="ECO:0007669"/>
    <property type="project" value="InterPro"/>
</dbReference>
<keyword evidence="8" id="KW-1185">Reference proteome</keyword>
<dbReference type="Proteomes" id="UP000564677">
    <property type="component" value="Unassembled WGS sequence"/>
</dbReference>
<feature type="transmembrane region" description="Helical" evidence="6">
    <location>
        <begin position="238"/>
        <end position="260"/>
    </location>
</feature>